<dbReference type="RefSeq" id="XP_049178510.1">
    <property type="nucleotide sequence ID" value="XM_049325876.1"/>
</dbReference>
<dbReference type="Proteomes" id="UP001202479">
    <property type="component" value="Unassembled WGS sequence"/>
</dbReference>
<dbReference type="PANTHER" id="PTHR39405">
    <property type="entry name" value="DSC E3 UBIQUITIN LIGASE COMPLEX SUBUNIT 4"/>
    <property type="match status" value="1"/>
</dbReference>
<evidence type="ECO:0000256" key="1">
    <source>
        <dbReference type="SAM" id="Phobius"/>
    </source>
</evidence>
<sequence length="252" mass="28848">MTHFQVNIEKELREFQNQKYPTVEETITNNSSVLYKRKKFFLNNLRESIQVIEIVLMVILYLRDLSFFKLLIRLSIHLSISHINPQIPTLHLSAQHKEAIIKISLRGIIFGNLFCIICHLIFGAYSHSVNTDAFLHGGITIQFIGERYPYSRFELIALDLCIFATQLVFHHLVGVVDDSKVLDTKPQVAAKRTQEESDAAESLDSSIDKTLIEEDGYNGNVFLLTIDLFSGIKKVMNYNVQIEAYRSRAGLV</sequence>
<evidence type="ECO:0000259" key="2">
    <source>
        <dbReference type="Pfam" id="PF08508"/>
    </source>
</evidence>
<evidence type="ECO:0000313" key="3">
    <source>
        <dbReference type="EMBL" id="KAI3402763.2"/>
    </source>
</evidence>
<feature type="transmembrane region" description="Helical" evidence="1">
    <location>
        <begin position="103"/>
        <end position="125"/>
    </location>
</feature>
<reference evidence="3" key="1">
    <citation type="journal article" date="2022" name="DNA Res.">
        <title>Genome analysis of five recently described species of the CUG-Ser clade uncovers Candida theae as a new hybrid lineage with pathogenic potential in the Candida parapsilosis species complex.</title>
        <authorList>
            <person name="Mixao V."/>
            <person name="Del Olmo V."/>
            <person name="Hegedusova E."/>
            <person name="Saus E."/>
            <person name="Pryszcz L."/>
            <person name="Cillingova A."/>
            <person name="Nosek J."/>
            <person name="Gabaldon T."/>
        </authorList>
    </citation>
    <scope>NUCLEOTIDE SEQUENCE</scope>
    <source>
        <strain evidence="3">CBS 10844</strain>
    </source>
</reference>
<keyword evidence="1" id="KW-1133">Transmembrane helix</keyword>
<dbReference type="EMBL" id="JAHUZD010000141">
    <property type="protein sequence ID" value="KAI3402763.2"/>
    <property type="molecule type" value="Genomic_DNA"/>
</dbReference>
<gene>
    <name evidence="3" type="ORF">KGF56_004437</name>
</gene>
<proteinExistence type="predicted"/>
<comment type="caution">
    <text evidence="3">The sequence shown here is derived from an EMBL/GenBank/DDBJ whole genome shotgun (WGS) entry which is preliminary data.</text>
</comment>
<dbReference type="PANTHER" id="PTHR39405:SF1">
    <property type="entry name" value="DSC E3 UBIQUITIN LIGASE COMPLEX SUBUNIT 4"/>
    <property type="match status" value="1"/>
</dbReference>
<accession>A0AAI9STY5</accession>
<name>A0AAI9STY5_9ASCO</name>
<keyword evidence="1" id="KW-0472">Membrane</keyword>
<dbReference type="GO" id="GO:0044695">
    <property type="term" value="C:Dsc E3 ubiquitin ligase complex"/>
    <property type="evidence" value="ECO:0007669"/>
    <property type="project" value="InterPro"/>
</dbReference>
<dbReference type="Pfam" id="PF08508">
    <property type="entry name" value="DUF1746"/>
    <property type="match status" value="1"/>
</dbReference>
<dbReference type="GO" id="GO:0032933">
    <property type="term" value="P:SREBP signaling pathway"/>
    <property type="evidence" value="ECO:0007669"/>
    <property type="project" value="InterPro"/>
</dbReference>
<feature type="domain" description="DUF1746" evidence="2">
    <location>
        <begin position="48"/>
        <end position="169"/>
    </location>
</feature>
<dbReference type="InterPro" id="IPR038967">
    <property type="entry name" value="Dsc4-like"/>
</dbReference>
<evidence type="ECO:0000313" key="4">
    <source>
        <dbReference type="Proteomes" id="UP001202479"/>
    </source>
</evidence>
<protein>
    <recommendedName>
        <fullName evidence="2">DUF1746 domain-containing protein</fullName>
    </recommendedName>
</protein>
<dbReference type="GO" id="GO:0005783">
    <property type="term" value="C:endoplasmic reticulum"/>
    <property type="evidence" value="ECO:0007669"/>
    <property type="project" value="TreeGrafter"/>
</dbReference>
<keyword evidence="1" id="KW-0812">Transmembrane</keyword>
<keyword evidence="4" id="KW-1185">Reference proteome</keyword>
<organism evidence="3 4">
    <name type="scientific">Candida oxycetoniae</name>
    <dbReference type="NCBI Taxonomy" id="497107"/>
    <lineage>
        <taxon>Eukaryota</taxon>
        <taxon>Fungi</taxon>
        <taxon>Dikarya</taxon>
        <taxon>Ascomycota</taxon>
        <taxon>Saccharomycotina</taxon>
        <taxon>Pichiomycetes</taxon>
        <taxon>Debaryomycetaceae</taxon>
        <taxon>Candida/Lodderomyces clade</taxon>
        <taxon>Candida</taxon>
    </lineage>
</organism>
<dbReference type="AlphaFoldDB" id="A0AAI9STY5"/>
<dbReference type="GeneID" id="73382052"/>
<dbReference type="InterPro" id="IPR013715">
    <property type="entry name" value="DUF1746"/>
</dbReference>